<evidence type="ECO:0000256" key="4">
    <source>
        <dbReference type="ARBA" id="ARBA00023163"/>
    </source>
</evidence>
<accession>A0ABW1L8T0</accession>
<protein>
    <submittedName>
        <fullName evidence="7">Sigma-70 family RNA polymerase sigma factor</fullName>
    </submittedName>
</protein>
<keyword evidence="4" id="KW-0804">Transcription</keyword>
<dbReference type="CDD" id="cd06171">
    <property type="entry name" value="Sigma70_r4"/>
    <property type="match status" value="1"/>
</dbReference>
<dbReference type="NCBIfam" id="TIGR02937">
    <property type="entry name" value="sigma70-ECF"/>
    <property type="match status" value="1"/>
</dbReference>
<dbReference type="InterPro" id="IPR013325">
    <property type="entry name" value="RNA_pol_sigma_r2"/>
</dbReference>
<dbReference type="RefSeq" id="WP_377733780.1">
    <property type="nucleotide sequence ID" value="NZ_JBHSRI010000015.1"/>
</dbReference>
<dbReference type="PANTHER" id="PTHR43133">
    <property type="entry name" value="RNA POLYMERASE ECF-TYPE SIGMA FACTO"/>
    <property type="match status" value="1"/>
</dbReference>
<dbReference type="InterPro" id="IPR039425">
    <property type="entry name" value="RNA_pol_sigma-70-like"/>
</dbReference>
<dbReference type="Pfam" id="PF04542">
    <property type="entry name" value="Sigma70_r2"/>
    <property type="match status" value="1"/>
</dbReference>
<dbReference type="InterPro" id="IPR013324">
    <property type="entry name" value="RNA_pol_sigma_r3/r4-like"/>
</dbReference>
<keyword evidence="3" id="KW-0731">Sigma factor</keyword>
<dbReference type="InterPro" id="IPR014284">
    <property type="entry name" value="RNA_pol_sigma-70_dom"/>
</dbReference>
<dbReference type="SUPFAM" id="SSF88946">
    <property type="entry name" value="Sigma2 domain of RNA polymerase sigma factors"/>
    <property type="match status" value="1"/>
</dbReference>
<evidence type="ECO:0000256" key="2">
    <source>
        <dbReference type="ARBA" id="ARBA00023015"/>
    </source>
</evidence>
<evidence type="ECO:0000256" key="1">
    <source>
        <dbReference type="ARBA" id="ARBA00010641"/>
    </source>
</evidence>
<evidence type="ECO:0000313" key="8">
    <source>
        <dbReference type="Proteomes" id="UP001596170"/>
    </source>
</evidence>
<evidence type="ECO:0000259" key="6">
    <source>
        <dbReference type="Pfam" id="PF08281"/>
    </source>
</evidence>
<dbReference type="InterPro" id="IPR036388">
    <property type="entry name" value="WH-like_DNA-bd_sf"/>
</dbReference>
<evidence type="ECO:0000259" key="5">
    <source>
        <dbReference type="Pfam" id="PF04542"/>
    </source>
</evidence>
<name>A0ABW1L8T0_9BACL</name>
<proteinExistence type="inferred from homology"/>
<dbReference type="SUPFAM" id="SSF88659">
    <property type="entry name" value="Sigma3 and sigma4 domains of RNA polymerase sigma factors"/>
    <property type="match status" value="1"/>
</dbReference>
<dbReference type="EMBL" id="JBHSRI010000015">
    <property type="protein sequence ID" value="MFC6039651.1"/>
    <property type="molecule type" value="Genomic_DNA"/>
</dbReference>
<dbReference type="Gene3D" id="1.10.1740.10">
    <property type="match status" value="1"/>
</dbReference>
<reference evidence="8" key="1">
    <citation type="journal article" date="2019" name="Int. J. Syst. Evol. Microbiol.">
        <title>The Global Catalogue of Microorganisms (GCM) 10K type strain sequencing project: providing services to taxonomists for standard genome sequencing and annotation.</title>
        <authorList>
            <consortium name="The Broad Institute Genomics Platform"/>
            <consortium name="The Broad Institute Genome Sequencing Center for Infectious Disease"/>
            <person name="Wu L."/>
            <person name="Ma J."/>
        </authorList>
    </citation>
    <scope>NUCLEOTIDE SEQUENCE [LARGE SCALE GENOMIC DNA]</scope>
    <source>
        <strain evidence="8">CCUG 54527</strain>
    </source>
</reference>
<feature type="domain" description="RNA polymerase sigma-70 region 2" evidence="5">
    <location>
        <begin position="19"/>
        <end position="81"/>
    </location>
</feature>
<dbReference type="PANTHER" id="PTHR43133:SF60">
    <property type="entry name" value="RNA POLYMERASE SIGMA FACTOR SIGV"/>
    <property type="match status" value="1"/>
</dbReference>
<feature type="domain" description="RNA polymerase sigma factor 70 region 4 type 2" evidence="6">
    <location>
        <begin position="117"/>
        <end position="167"/>
    </location>
</feature>
<dbReference type="InterPro" id="IPR013249">
    <property type="entry name" value="RNA_pol_sigma70_r4_t2"/>
</dbReference>
<keyword evidence="2" id="KW-0805">Transcription regulation</keyword>
<evidence type="ECO:0000256" key="3">
    <source>
        <dbReference type="ARBA" id="ARBA00023082"/>
    </source>
</evidence>
<gene>
    <name evidence="7" type="ORF">ACFPYN_09495</name>
</gene>
<comment type="similarity">
    <text evidence="1">Belongs to the sigma-70 factor family. ECF subfamily.</text>
</comment>
<keyword evidence="8" id="KW-1185">Reference proteome</keyword>
<dbReference type="Gene3D" id="1.10.10.10">
    <property type="entry name" value="Winged helix-like DNA-binding domain superfamily/Winged helix DNA-binding domain"/>
    <property type="match status" value="1"/>
</dbReference>
<evidence type="ECO:0000313" key="7">
    <source>
        <dbReference type="EMBL" id="MFC6039651.1"/>
    </source>
</evidence>
<sequence length="179" mass="21192">MKNEVYSDSQEIWLEEIMTEYGDKMIRVAYSYIKDWGISQEIVQEVFITCYKNYSQYSKVENFKAMIYKITINRSKDVLRSHFVKKVIVGTDFFTSQKSPELSPENLVLKNDEKTLIAESILSLPLKYRETIHLFYYENLSILEISQILKVNQNTLKSRLKRSRKMLGNILEGSETYER</sequence>
<dbReference type="Pfam" id="PF08281">
    <property type="entry name" value="Sigma70_r4_2"/>
    <property type="match status" value="1"/>
</dbReference>
<dbReference type="InterPro" id="IPR007627">
    <property type="entry name" value="RNA_pol_sigma70_r2"/>
</dbReference>
<comment type="caution">
    <text evidence="7">The sequence shown here is derived from an EMBL/GenBank/DDBJ whole genome shotgun (WGS) entry which is preliminary data.</text>
</comment>
<dbReference type="Proteomes" id="UP001596170">
    <property type="component" value="Unassembled WGS sequence"/>
</dbReference>
<organism evidence="7 8">
    <name type="scientific">Paenisporosarcina macmurdoensis</name>
    <dbReference type="NCBI Taxonomy" id="212659"/>
    <lineage>
        <taxon>Bacteria</taxon>
        <taxon>Bacillati</taxon>
        <taxon>Bacillota</taxon>
        <taxon>Bacilli</taxon>
        <taxon>Bacillales</taxon>
        <taxon>Caryophanaceae</taxon>
        <taxon>Paenisporosarcina</taxon>
    </lineage>
</organism>